<reference evidence="2" key="1">
    <citation type="journal article" date="2023" name="Hortic. Res.">
        <title>A chromosome-level phased genome enabling allele-level studies in sweet orange: a case study on citrus Huanglongbing tolerance.</title>
        <authorList>
            <person name="Wu B."/>
            <person name="Yu Q."/>
            <person name="Deng Z."/>
            <person name="Duan Y."/>
            <person name="Luo F."/>
            <person name="Gmitter F. Jr."/>
        </authorList>
    </citation>
    <scope>NUCLEOTIDE SEQUENCE [LARGE SCALE GENOMIC DNA]</scope>
    <source>
        <strain evidence="2">cv. Valencia</strain>
    </source>
</reference>
<evidence type="ECO:0000313" key="2">
    <source>
        <dbReference type="Proteomes" id="UP000829398"/>
    </source>
</evidence>
<gene>
    <name evidence="1" type="ORF">KPL71_007490</name>
</gene>
<comment type="caution">
    <text evidence="1">The sequence shown here is derived from an EMBL/GenBank/DDBJ whole genome shotgun (WGS) entry which is preliminary data.</text>
</comment>
<dbReference type="EMBL" id="CM039172">
    <property type="protein sequence ID" value="KAH9778849.1"/>
    <property type="molecule type" value="Genomic_DNA"/>
</dbReference>
<keyword evidence="2" id="KW-1185">Reference proteome</keyword>
<organism evidence="1 2">
    <name type="scientific">Citrus sinensis</name>
    <name type="common">Sweet orange</name>
    <name type="synonym">Citrus aurantium var. sinensis</name>
    <dbReference type="NCBI Taxonomy" id="2711"/>
    <lineage>
        <taxon>Eukaryota</taxon>
        <taxon>Viridiplantae</taxon>
        <taxon>Streptophyta</taxon>
        <taxon>Embryophyta</taxon>
        <taxon>Tracheophyta</taxon>
        <taxon>Spermatophyta</taxon>
        <taxon>Magnoliopsida</taxon>
        <taxon>eudicotyledons</taxon>
        <taxon>Gunneridae</taxon>
        <taxon>Pentapetalae</taxon>
        <taxon>rosids</taxon>
        <taxon>malvids</taxon>
        <taxon>Sapindales</taxon>
        <taxon>Rutaceae</taxon>
        <taxon>Aurantioideae</taxon>
        <taxon>Citrus</taxon>
    </lineage>
</organism>
<dbReference type="Proteomes" id="UP000829398">
    <property type="component" value="Chromosome 3"/>
</dbReference>
<proteinExistence type="predicted"/>
<sequence length="290" mass="32431">MLLFYFVPALLRCFMASLAMTTVKNITTDQSALLAFKAHIADPYSVLTKNWSVSYSVCSWVGISCGAHHHRVTALNLSSFNLRGTIPPHLGNLLYLMYLNISHNNFHGHLPNELRLLRRLKVFSFACNELSGNIPSWIGVLSKLQTLALYNNNLTDPIPNSLFNLSKLEDFALGNICSIPSSFYNISSLKMIRLSSNSLSGSLPNDLCNRLPSLEQLVLRSNGFFGQIPLSLSKCTQLQHLWLEHNKFTGRLPENIGNLSKLRSLVLGHKAHNSLHGMVLVFLRHICVMS</sequence>
<evidence type="ECO:0000313" key="1">
    <source>
        <dbReference type="EMBL" id="KAH9778849.1"/>
    </source>
</evidence>
<accession>A0ACB8M054</accession>
<name>A0ACB8M054_CITSI</name>
<protein>
    <submittedName>
        <fullName evidence="1">Uncharacterized protein</fullName>
    </submittedName>
</protein>